<comment type="caution">
    <text evidence="1">The sequence shown here is derived from an EMBL/GenBank/DDBJ whole genome shotgun (WGS) entry which is preliminary data.</text>
</comment>
<evidence type="ECO:0000313" key="1">
    <source>
        <dbReference type="EMBL" id="MBA8827834.1"/>
    </source>
</evidence>
<dbReference type="Proteomes" id="UP000569329">
    <property type="component" value="Unassembled WGS sequence"/>
</dbReference>
<evidence type="ECO:0000313" key="2">
    <source>
        <dbReference type="Proteomes" id="UP000569329"/>
    </source>
</evidence>
<keyword evidence="2" id="KW-1185">Reference proteome</keyword>
<reference evidence="1 2" key="1">
    <citation type="submission" date="2020-07" db="EMBL/GenBank/DDBJ databases">
        <title>Sequencing the genomes of 1000 actinobacteria strains.</title>
        <authorList>
            <person name="Klenk H.-P."/>
        </authorList>
    </citation>
    <scope>NUCLEOTIDE SEQUENCE [LARGE SCALE GENOMIC DNA]</scope>
    <source>
        <strain evidence="1 2">DSM 45975</strain>
    </source>
</reference>
<accession>A0A839E1W3</accession>
<dbReference type="EMBL" id="JACGWZ010000010">
    <property type="protein sequence ID" value="MBA8827834.1"/>
    <property type="molecule type" value="Genomic_DNA"/>
</dbReference>
<dbReference type="AlphaFoldDB" id="A0A839E1W3"/>
<sequence>MGAGNARLSVPLEGHSALQRHGRTSLIRAGVLFAGYGRADSRLGPVTVSSVAA</sequence>
<name>A0A839E1W3_9PSEU</name>
<gene>
    <name evidence="1" type="ORF">FHX42_005241</name>
</gene>
<organism evidence="1 2">
    <name type="scientific">Halosaccharopolyspora lacisalsi</name>
    <dbReference type="NCBI Taxonomy" id="1000566"/>
    <lineage>
        <taxon>Bacteria</taxon>
        <taxon>Bacillati</taxon>
        <taxon>Actinomycetota</taxon>
        <taxon>Actinomycetes</taxon>
        <taxon>Pseudonocardiales</taxon>
        <taxon>Pseudonocardiaceae</taxon>
        <taxon>Halosaccharopolyspora</taxon>
    </lineage>
</organism>
<proteinExistence type="predicted"/>
<protein>
    <submittedName>
        <fullName evidence="1">Uncharacterized protein</fullName>
    </submittedName>
</protein>